<comment type="catalytic activity">
    <reaction evidence="1">
        <text>a 4-O-methyl-thymidine in DNA + L-cysteinyl-[protein] = a thymidine in DNA + S-methyl-L-cysteinyl-[protein]</text>
        <dbReference type="Rhea" id="RHEA:53428"/>
        <dbReference type="Rhea" id="RHEA-COMP:10131"/>
        <dbReference type="Rhea" id="RHEA-COMP:10132"/>
        <dbReference type="Rhea" id="RHEA-COMP:13555"/>
        <dbReference type="Rhea" id="RHEA-COMP:13556"/>
        <dbReference type="ChEBI" id="CHEBI:29950"/>
        <dbReference type="ChEBI" id="CHEBI:82612"/>
        <dbReference type="ChEBI" id="CHEBI:137386"/>
        <dbReference type="ChEBI" id="CHEBI:137387"/>
        <dbReference type="EC" id="2.1.1.63"/>
    </reaction>
</comment>
<organism evidence="10 11">
    <name type="scientific">Paracoccus sulfuroxidans</name>
    <dbReference type="NCBI Taxonomy" id="384678"/>
    <lineage>
        <taxon>Bacteria</taxon>
        <taxon>Pseudomonadati</taxon>
        <taxon>Pseudomonadota</taxon>
        <taxon>Alphaproteobacteria</taxon>
        <taxon>Rhodobacterales</taxon>
        <taxon>Paracoccaceae</taxon>
        <taxon>Paracoccus</taxon>
    </lineage>
</organism>
<comment type="caution">
    <text evidence="10">The sequence shown here is derived from an EMBL/GenBank/DDBJ whole genome shotgun (WGS) entry which is preliminary data.</text>
</comment>
<evidence type="ECO:0000313" key="11">
    <source>
        <dbReference type="Proteomes" id="UP000316225"/>
    </source>
</evidence>
<dbReference type="SUPFAM" id="SSF46767">
    <property type="entry name" value="Methylated DNA-protein cysteine methyltransferase, C-terminal domain"/>
    <property type="match status" value="1"/>
</dbReference>
<dbReference type="Gene3D" id="1.10.10.10">
    <property type="entry name" value="Winged helix-like DNA-binding domain superfamily/Winged helix DNA-binding domain"/>
    <property type="match status" value="1"/>
</dbReference>
<dbReference type="InterPro" id="IPR036217">
    <property type="entry name" value="MethylDNA_cys_MeTrfase_DNAb"/>
</dbReference>
<keyword evidence="11" id="KW-1185">Reference proteome</keyword>
<evidence type="ECO:0000256" key="8">
    <source>
        <dbReference type="ARBA" id="ARBA00049348"/>
    </source>
</evidence>
<evidence type="ECO:0000256" key="1">
    <source>
        <dbReference type="ARBA" id="ARBA00001286"/>
    </source>
</evidence>
<dbReference type="EMBL" id="VLKU01000002">
    <property type="protein sequence ID" value="TWI37070.1"/>
    <property type="molecule type" value="Genomic_DNA"/>
</dbReference>
<keyword evidence="6" id="KW-0227">DNA damage</keyword>
<dbReference type="Pfam" id="PF01035">
    <property type="entry name" value="DNA_binding_1"/>
    <property type="match status" value="1"/>
</dbReference>
<dbReference type="RefSeq" id="WP_145396564.1">
    <property type="nucleotide sequence ID" value="NZ_VLKU01000002.1"/>
</dbReference>
<dbReference type="Proteomes" id="UP000316225">
    <property type="component" value="Unassembled WGS sequence"/>
</dbReference>
<evidence type="ECO:0000256" key="3">
    <source>
        <dbReference type="ARBA" id="ARBA00011918"/>
    </source>
</evidence>
<evidence type="ECO:0000313" key="10">
    <source>
        <dbReference type="EMBL" id="TWI37070.1"/>
    </source>
</evidence>
<dbReference type="GO" id="GO:0006281">
    <property type="term" value="P:DNA repair"/>
    <property type="evidence" value="ECO:0007669"/>
    <property type="project" value="UniProtKB-KW"/>
</dbReference>
<name>A0A562NYJ4_9RHOB</name>
<dbReference type="PANTHER" id="PTHR10815:SF13">
    <property type="entry name" value="METHYLATED-DNA--PROTEIN-CYSTEINE METHYLTRANSFERASE"/>
    <property type="match status" value="1"/>
</dbReference>
<dbReference type="OrthoDB" id="9802228at2"/>
<evidence type="ECO:0000256" key="5">
    <source>
        <dbReference type="ARBA" id="ARBA00022679"/>
    </source>
</evidence>
<dbReference type="SUPFAM" id="SSF53155">
    <property type="entry name" value="Methylated DNA-protein cysteine methyltransferase domain"/>
    <property type="match status" value="1"/>
</dbReference>
<dbReference type="GO" id="GO:0003908">
    <property type="term" value="F:methylated-DNA-[protein]-cysteine S-methyltransferase activity"/>
    <property type="evidence" value="ECO:0007669"/>
    <property type="project" value="UniProtKB-EC"/>
</dbReference>
<dbReference type="GO" id="GO:0032259">
    <property type="term" value="P:methylation"/>
    <property type="evidence" value="ECO:0007669"/>
    <property type="project" value="UniProtKB-KW"/>
</dbReference>
<keyword evidence="7" id="KW-0234">DNA repair</keyword>
<keyword evidence="5 10" id="KW-0808">Transferase</keyword>
<dbReference type="NCBIfam" id="TIGR00589">
    <property type="entry name" value="ogt"/>
    <property type="match status" value="1"/>
</dbReference>
<evidence type="ECO:0000256" key="2">
    <source>
        <dbReference type="ARBA" id="ARBA00008711"/>
    </source>
</evidence>
<gene>
    <name evidence="10" type="ORF">IQ24_00861</name>
</gene>
<feature type="domain" description="Methylated-DNA-[protein]-cysteine S-methyltransferase DNA binding" evidence="9">
    <location>
        <begin position="108"/>
        <end position="188"/>
    </location>
</feature>
<dbReference type="FunFam" id="1.10.10.10:FF:000214">
    <property type="entry name" value="Methylated-DNA--protein-cysteine methyltransferase"/>
    <property type="match status" value="1"/>
</dbReference>
<evidence type="ECO:0000259" key="9">
    <source>
        <dbReference type="Pfam" id="PF01035"/>
    </source>
</evidence>
<dbReference type="EC" id="2.1.1.63" evidence="3"/>
<keyword evidence="4 10" id="KW-0489">Methyltransferase</keyword>
<proteinExistence type="inferred from homology"/>
<dbReference type="InterPro" id="IPR036631">
    <property type="entry name" value="MGMT_N_sf"/>
</dbReference>
<evidence type="ECO:0000256" key="7">
    <source>
        <dbReference type="ARBA" id="ARBA00023204"/>
    </source>
</evidence>
<dbReference type="PANTHER" id="PTHR10815">
    <property type="entry name" value="METHYLATED-DNA--PROTEIN-CYSTEINE METHYLTRANSFERASE"/>
    <property type="match status" value="1"/>
</dbReference>
<comment type="catalytic activity">
    <reaction evidence="8">
        <text>a 6-O-methyl-2'-deoxyguanosine in DNA + L-cysteinyl-[protein] = S-methyl-L-cysteinyl-[protein] + a 2'-deoxyguanosine in DNA</text>
        <dbReference type="Rhea" id="RHEA:24000"/>
        <dbReference type="Rhea" id="RHEA-COMP:10131"/>
        <dbReference type="Rhea" id="RHEA-COMP:10132"/>
        <dbReference type="Rhea" id="RHEA-COMP:11367"/>
        <dbReference type="Rhea" id="RHEA-COMP:11368"/>
        <dbReference type="ChEBI" id="CHEBI:29950"/>
        <dbReference type="ChEBI" id="CHEBI:82612"/>
        <dbReference type="ChEBI" id="CHEBI:85445"/>
        <dbReference type="ChEBI" id="CHEBI:85448"/>
        <dbReference type="EC" id="2.1.1.63"/>
    </reaction>
</comment>
<dbReference type="AlphaFoldDB" id="A0A562NYJ4"/>
<protein>
    <recommendedName>
        <fullName evidence="3">methylated-DNA--[protein]-cysteine S-methyltransferase</fullName>
        <ecNumber evidence="3">2.1.1.63</ecNumber>
    </recommendedName>
</protein>
<evidence type="ECO:0000256" key="6">
    <source>
        <dbReference type="ARBA" id="ARBA00022763"/>
    </source>
</evidence>
<dbReference type="CDD" id="cd06445">
    <property type="entry name" value="ATase"/>
    <property type="match status" value="1"/>
</dbReference>
<sequence>MVRTLFSPSQPESELQVVVVSTPPDDEDVVLCIGRFTTPVGAIIAIGAEGTIWGLGFAGEMSEEAVRHDLTRRWPRARYVEAPEALAPAISVLLKNQGEMRVRLVGSAFQVKVWRALLDIPFGELASYGDIAHMIGQPNAIRAVGTAVGQNPVSWAVPCHRVTRKGGTLGGYHWGAAIKRAILTREGASIAPLAIPSL</sequence>
<accession>A0A562NYJ4</accession>
<comment type="similarity">
    <text evidence="2">Belongs to the MGMT family.</text>
</comment>
<evidence type="ECO:0000256" key="4">
    <source>
        <dbReference type="ARBA" id="ARBA00022603"/>
    </source>
</evidence>
<dbReference type="InterPro" id="IPR036388">
    <property type="entry name" value="WH-like_DNA-bd_sf"/>
</dbReference>
<reference evidence="10 11" key="1">
    <citation type="journal article" date="2015" name="Stand. Genomic Sci.">
        <title>Genomic Encyclopedia of Bacterial and Archaeal Type Strains, Phase III: the genomes of soil and plant-associated and newly described type strains.</title>
        <authorList>
            <person name="Whitman W.B."/>
            <person name="Woyke T."/>
            <person name="Klenk H.P."/>
            <person name="Zhou Y."/>
            <person name="Lilburn T.G."/>
            <person name="Beck B.J."/>
            <person name="De Vos P."/>
            <person name="Vandamme P."/>
            <person name="Eisen J.A."/>
            <person name="Garrity G."/>
            <person name="Hugenholtz P."/>
            <person name="Kyrpides N.C."/>
        </authorList>
    </citation>
    <scope>NUCLEOTIDE SEQUENCE [LARGE SCALE GENOMIC DNA]</scope>
    <source>
        <strain evidence="10 11">CGMCC 1.5364</strain>
    </source>
</reference>
<dbReference type="InterPro" id="IPR014048">
    <property type="entry name" value="MethylDNA_cys_MeTrfase_DNA-bd"/>
</dbReference>